<keyword evidence="1" id="KW-0175">Coiled coil</keyword>
<feature type="compositionally biased region" description="Low complexity" evidence="2">
    <location>
        <begin position="216"/>
        <end position="225"/>
    </location>
</feature>
<feature type="coiled-coil region" evidence="1">
    <location>
        <begin position="54"/>
        <end position="92"/>
    </location>
</feature>
<accession>A0AA88G7F5</accession>
<name>A0AA88G7F5_NAELO</name>
<feature type="compositionally biased region" description="Polar residues" evidence="2">
    <location>
        <begin position="239"/>
        <end position="253"/>
    </location>
</feature>
<feature type="compositionally biased region" description="Polar residues" evidence="2">
    <location>
        <begin position="172"/>
        <end position="185"/>
    </location>
</feature>
<dbReference type="EMBL" id="PYSW02000058">
    <property type="protein sequence ID" value="KAG2373260.1"/>
    <property type="molecule type" value="Genomic_DNA"/>
</dbReference>
<evidence type="ECO:0000256" key="1">
    <source>
        <dbReference type="SAM" id="Coils"/>
    </source>
</evidence>
<evidence type="ECO:0000259" key="3">
    <source>
        <dbReference type="PROSITE" id="PS51263"/>
    </source>
</evidence>
<evidence type="ECO:0000256" key="2">
    <source>
        <dbReference type="SAM" id="MobiDB-lite"/>
    </source>
</evidence>
<dbReference type="RefSeq" id="XP_044542434.1">
    <property type="nucleotide sequence ID" value="XM_044688121.1"/>
</dbReference>
<feature type="compositionally biased region" description="Low complexity" evidence="2">
    <location>
        <begin position="186"/>
        <end position="197"/>
    </location>
</feature>
<sequence>MSTSYSKPLVESLLTNWENRQSATDQQIQTQLQLLSETKQKCLDQIQHDTEMLIKMIQDRAQSLTTELEQKSQEKRMELENLLKEKTELKKLFSSHHDVACTDRVVSDENLSVDESVLKKVQDFTQSKIVENLESYHKFSVPSLDSTLFQDLLLNKLGKLTVPAASIKTRVPSPSSASSATNHGFVTTSSAPSVVTSLDRRPRNASFMRLPVNQPSSSTNSSSSVASKRLSVTAALSPLGTSSPRASLSSPTGSGNGNGFGQTLLRFEDKIKDSYERMRQSTEISFVTMEYDEKDQKFLKFSKEGAKLDDLLQEMTPEKSLHAIVKVGAIEFDDVKRDKYVGVTFIGEKTKQIRRGAITANINIVMAQYGLTVCVHVKDVENVKKDILEKLQASAGMNRPREYSLY</sequence>
<dbReference type="Proteomes" id="UP000816034">
    <property type="component" value="Unassembled WGS sequence"/>
</dbReference>
<proteinExistence type="predicted"/>
<comment type="caution">
    <text evidence="4">The sequence shown here is derived from an EMBL/GenBank/DDBJ whole genome shotgun (WGS) entry which is preliminary data.</text>
</comment>
<dbReference type="PROSITE" id="PS51263">
    <property type="entry name" value="ADF_H"/>
    <property type="match status" value="1"/>
</dbReference>
<evidence type="ECO:0000313" key="4">
    <source>
        <dbReference type="EMBL" id="KAG2373260.1"/>
    </source>
</evidence>
<dbReference type="Gene3D" id="3.40.20.10">
    <property type="entry name" value="Severin"/>
    <property type="match status" value="1"/>
</dbReference>
<dbReference type="AlphaFoldDB" id="A0AA88G7F5"/>
<dbReference type="Pfam" id="PF00241">
    <property type="entry name" value="Cofilin_ADF"/>
    <property type="match status" value="1"/>
</dbReference>
<keyword evidence="5" id="KW-1185">Reference proteome</keyword>
<protein>
    <recommendedName>
        <fullName evidence="3">ADF-H domain-containing protein</fullName>
    </recommendedName>
</protein>
<dbReference type="GO" id="GO:0003779">
    <property type="term" value="F:actin binding"/>
    <property type="evidence" value="ECO:0007669"/>
    <property type="project" value="InterPro"/>
</dbReference>
<gene>
    <name evidence="4" type="ORF">C9374_012363</name>
</gene>
<dbReference type="GeneID" id="68104817"/>
<dbReference type="InterPro" id="IPR002108">
    <property type="entry name" value="ADF-H"/>
</dbReference>
<organism evidence="4 5">
    <name type="scientific">Naegleria lovaniensis</name>
    <name type="common">Amoeba</name>
    <dbReference type="NCBI Taxonomy" id="51637"/>
    <lineage>
        <taxon>Eukaryota</taxon>
        <taxon>Discoba</taxon>
        <taxon>Heterolobosea</taxon>
        <taxon>Tetramitia</taxon>
        <taxon>Eutetramitia</taxon>
        <taxon>Vahlkampfiidae</taxon>
        <taxon>Naegleria</taxon>
    </lineage>
</organism>
<feature type="region of interest" description="Disordered" evidence="2">
    <location>
        <begin position="206"/>
        <end position="225"/>
    </location>
</feature>
<evidence type="ECO:0000313" key="5">
    <source>
        <dbReference type="Proteomes" id="UP000816034"/>
    </source>
</evidence>
<feature type="domain" description="ADF-H" evidence="3">
    <location>
        <begin position="261"/>
        <end position="393"/>
    </location>
</feature>
<feature type="region of interest" description="Disordered" evidence="2">
    <location>
        <begin position="169"/>
        <end position="198"/>
    </location>
</feature>
<dbReference type="InterPro" id="IPR029006">
    <property type="entry name" value="ADF-H/Gelsolin-like_dom_sf"/>
</dbReference>
<dbReference type="SUPFAM" id="SSF55753">
    <property type="entry name" value="Actin depolymerizing proteins"/>
    <property type="match status" value="1"/>
</dbReference>
<feature type="region of interest" description="Disordered" evidence="2">
    <location>
        <begin position="236"/>
        <end position="261"/>
    </location>
</feature>
<reference evidence="4 5" key="1">
    <citation type="journal article" date="2018" name="BMC Genomics">
        <title>The genome of Naegleria lovaniensis, the basis for a comparative approach to unravel pathogenicity factors of the human pathogenic amoeba N. fowleri.</title>
        <authorList>
            <person name="Liechti N."/>
            <person name="Schurch N."/>
            <person name="Bruggmann R."/>
            <person name="Wittwer M."/>
        </authorList>
    </citation>
    <scope>NUCLEOTIDE SEQUENCE [LARGE SCALE GENOMIC DNA]</scope>
    <source>
        <strain evidence="4 5">ATCC 30569</strain>
    </source>
</reference>